<gene>
    <name evidence="1" type="ORF">CSC2_16510</name>
</gene>
<comment type="caution">
    <text evidence="1">The sequence shown here is derived from an EMBL/GenBank/DDBJ whole genome shotgun (WGS) entry which is preliminary data.</text>
</comment>
<proteinExistence type="predicted"/>
<keyword evidence="2" id="KW-1185">Reference proteome</keyword>
<protein>
    <submittedName>
        <fullName evidence="1">Uncharacterized protein</fullName>
    </submittedName>
</protein>
<evidence type="ECO:0000313" key="2">
    <source>
        <dbReference type="Proteomes" id="UP000663802"/>
    </source>
</evidence>
<dbReference type="Proteomes" id="UP000663802">
    <property type="component" value="Unassembled WGS sequence"/>
</dbReference>
<reference evidence="1 2" key="1">
    <citation type="journal article" date="2021" name="Int. J. Syst. Evol. Microbiol.">
        <title>Clostridium zeae sp. nov., isolated from corn silage.</title>
        <authorList>
            <person name="Kobayashi H."/>
            <person name="Tanizawa Y."/>
            <person name="Yagura M."/>
            <person name="Sakamoto M."/>
            <person name="Ohkuma M."/>
            <person name="Tohno M."/>
        </authorList>
    </citation>
    <scope>NUCLEOTIDE SEQUENCE [LARGE SCALE GENOMIC DNA]</scope>
    <source>
        <strain evidence="1 2">CSC2</strain>
    </source>
</reference>
<sequence length="69" mass="7711">MHFKNKEITCNYIIALNGVLTCKTSDYSVVSSLGTINGKDLKHFDGAVPKTPTELLNKYATHQSLDFMF</sequence>
<accession>A0ABQ1E8Z2</accession>
<name>A0ABQ1E8Z2_9CLOT</name>
<evidence type="ECO:0000313" key="1">
    <source>
        <dbReference type="EMBL" id="GFZ31125.1"/>
    </source>
</evidence>
<organism evidence="1 2">
    <name type="scientific">Clostridium zeae</name>
    <dbReference type="NCBI Taxonomy" id="2759022"/>
    <lineage>
        <taxon>Bacteria</taxon>
        <taxon>Bacillati</taxon>
        <taxon>Bacillota</taxon>
        <taxon>Clostridia</taxon>
        <taxon>Eubacteriales</taxon>
        <taxon>Clostridiaceae</taxon>
        <taxon>Clostridium</taxon>
    </lineage>
</organism>
<dbReference type="RefSeq" id="WP_206869234.1">
    <property type="nucleotide sequence ID" value="NZ_BMBA01000001.1"/>
</dbReference>
<dbReference type="EMBL" id="BMBA01000001">
    <property type="protein sequence ID" value="GFZ31125.1"/>
    <property type="molecule type" value="Genomic_DNA"/>
</dbReference>